<feature type="compositionally biased region" description="Basic and acidic residues" evidence="1">
    <location>
        <begin position="572"/>
        <end position="585"/>
    </location>
</feature>
<dbReference type="AlphaFoldDB" id="A0AAN8EJ89"/>
<feature type="compositionally biased region" description="Basic and acidic residues" evidence="1">
    <location>
        <begin position="682"/>
        <end position="694"/>
    </location>
</feature>
<dbReference type="EMBL" id="JAKLMC020000004">
    <property type="protein sequence ID" value="KAK5956904.1"/>
    <property type="molecule type" value="Genomic_DNA"/>
</dbReference>
<evidence type="ECO:0000313" key="2">
    <source>
        <dbReference type="EMBL" id="KAK5956904.1"/>
    </source>
</evidence>
<gene>
    <name evidence="2" type="ORF">OHC33_002393</name>
</gene>
<sequence>MSGVDPTPYQPVSVEDWDDEAQASVPGTRTTANVAVKRNLSSESDDFPSALIRYQYDGTDSGYVSKAPTVSSMASSSRRRNSGLKIDTAVQIERERKPYAMTAAPHDTKEKDTKEEPKPVKKPFCHKEGLCWVCDRYGFHFDPKDPPKDLHKKVQSKPATAAPKAAPQPTKAIAAKPKEDMPRPPARRMSTSQTRPVSMYVTTPVQAAYHQHPAMHPGWTAAALPPPPPPGVTYTSYPFMAPATPVGFIPQQPQQFYYDPQPVFEDHPQNQPRPPRRTSMISQERPTLEKRPSRTNTMLERTSSREQRPQIVSHRSSKSIHADKLAMPPPAKPQHVTTIHAARPRTGRANTYHANSSSHRRSRYEESDDESDEEEIDPGALTSYKQPPQSPRRPPSSYKAPTHEAPERPQLAPKAKTYHDGSSAMHIASTARADGMLRRRTTESVPAASSDQKAAAAEAYMRKRGSMPVNELTAENLNHLKNVATRQVNDQRSESGSTNSHITHQSSSKDSSSGRGRIMSNSSALGHSKSTSMNININGLNLNITDGGVAEAPPVRLDVAGVQISMNNREKENIDYFKRPQKQLERAPSMSSRPSRRSLTQSSLVSAAIDGLRREKDEMLAIEAARPSRDSSRRYSYVEEDEREALREASARSSRQASRNASSVRPSIEELPVRPKVQSHRSSVDYSRRDEPVM</sequence>
<feature type="region of interest" description="Disordered" evidence="1">
    <location>
        <begin position="487"/>
        <end position="531"/>
    </location>
</feature>
<feature type="compositionally biased region" description="Basic and acidic residues" evidence="1">
    <location>
        <begin position="626"/>
        <end position="637"/>
    </location>
</feature>
<feature type="compositionally biased region" description="Acidic residues" evidence="1">
    <location>
        <begin position="366"/>
        <end position="377"/>
    </location>
</feature>
<protein>
    <submittedName>
        <fullName evidence="2">Uncharacterized protein</fullName>
    </submittedName>
</protein>
<feature type="region of interest" description="Disordered" evidence="1">
    <location>
        <begin position="621"/>
        <end position="694"/>
    </location>
</feature>
<feature type="region of interest" description="Disordered" evidence="1">
    <location>
        <begin position="63"/>
        <end position="121"/>
    </location>
</feature>
<feature type="compositionally biased region" description="Low complexity" evidence="1">
    <location>
        <begin position="447"/>
        <end position="459"/>
    </location>
</feature>
<feature type="compositionally biased region" description="Polar residues" evidence="1">
    <location>
        <begin position="519"/>
        <end position="531"/>
    </location>
</feature>
<name>A0AAN8EJ89_9EURO</name>
<dbReference type="Proteomes" id="UP001316803">
    <property type="component" value="Unassembled WGS sequence"/>
</dbReference>
<feature type="compositionally biased region" description="Basic and acidic residues" evidence="1">
    <location>
        <begin position="106"/>
        <end position="121"/>
    </location>
</feature>
<feature type="region of interest" description="Disordered" evidence="1">
    <location>
        <begin position="572"/>
        <end position="602"/>
    </location>
</feature>
<feature type="compositionally biased region" description="Low complexity" evidence="1">
    <location>
        <begin position="157"/>
        <end position="175"/>
    </location>
</feature>
<feature type="region of interest" description="Disordered" evidence="1">
    <location>
        <begin position="144"/>
        <end position="196"/>
    </location>
</feature>
<comment type="caution">
    <text evidence="2">The sequence shown here is derived from an EMBL/GenBank/DDBJ whole genome shotgun (WGS) entry which is preliminary data.</text>
</comment>
<feature type="region of interest" description="Disordered" evidence="1">
    <location>
        <begin position="440"/>
        <end position="461"/>
    </location>
</feature>
<proteinExistence type="predicted"/>
<feature type="compositionally biased region" description="Low complexity" evidence="1">
    <location>
        <begin position="651"/>
        <end position="663"/>
    </location>
</feature>
<feature type="compositionally biased region" description="Polar residues" evidence="1">
    <location>
        <begin position="487"/>
        <end position="505"/>
    </location>
</feature>
<feature type="region of interest" description="Disordered" evidence="1">
    <location>
        <begin position="258"/>
        <end position="424"/>
    </location>
</feature>
<organism evidence="2 3">
    <name type="scientific">Knufia fluminis</name>
    <dbReference type="NCBI Taxonomy" id="191047"/>
    <lineage>
        <taxon>Eukaryota</taxon>
        <taxon>Fungi</taxon>
        <taxon>Dikarya</taxon>
        <taxon>Ascomycota</taxon>
        <taxon>Pezizomycotina</taxon>
        <taxon>Eurotiomycetes</taxon>
        <taxon>Chaetothyriomycetidae</taxon>
        <taxon>Chaetothyriales</taxon>
        <taxon>Trichomeriaceae</taxon>
        <taxon>Knufia</taxon>
    </lineage>
</organism>
<keyword evidence="3" id="KW-1185">Reference proteome</keyword>
<accession>A0AAN8EJ89</accession>
<evidence type="ECO:0000313" key="3">
    <source>
        <dbReference type="Proteomes" id="UP001316803"/>
    </source>
</evidence>
<evidence type="ECO:0000256" key="1">
    <source>
        <dbReference type="SAM" id="MobiDB-lite"/>
    </source>
</evidence>
<feature type="region of interest" description="Disordered" evidence="1">
    <location>
        <begin position="1"/>
        <end position="30"/>
    </location>
</feature>
<reference evidence="2 3" key="1">
    <citation type="submission" date="2022-12" db="EMBL/GenBank/DDBJ databases">
        <title>Genomic features and morphological characterization of a novel Knufia sp. strain isolated from spacecraft assembly facility.</title>
        <authorList>
            <person name="Teixeira M."/>
            <person name="Chander A.M."/>
            <person name="Stajich J.E."/>
            <person name="Venkateswaran K."/>
        </authorList>
    </citation>
    <scope>NUCLEOTIDE SEQUENCE [LARGE SCALE GENOMIC DNA]</scope>
    <source>
        <strain evidence="2 3">FJI-L2-BK-P2</strain>
    </source>
</reference>